<dbReference type="CDD" id="cd16913">
    <property type="entry name" value="YkuD_like"/>
    <property type="match status" value="1"/>
</dbReference>
<keyword evidence="2 9" id="KW-0808">Transferase</keyword>
<keyword evidence="3 6" id="KW-0133">Cell shape</keyword>
<gene>
    <name evidence="9" type="ORF">ACFO60_35370</name>
</gene>
<evidence type="ECO:0000313" key="9">
    <source>
        <dbReference type="EMBL" id="MFC4536077.1"/>
    </source>
</evidence>
<feature type="transmembrane region" description="Helical" evidence="7">
    <location>
        <begin position="12"/>
        <end position="34"/>
    </location>
</feature>
<keyword evidence="5 6" id="KW-0961">Cell wall biogenesis/degradation</keyword>
<comment type="pathway">
    <text evidence="1 6">Cell wall biogenesis; peptidoglycan biosynthesis.</text>
</comment>
<evidence type="ECO:0000256" key="7">
    <source>
        <dbReference type="SAM" id="Phobius"/>
    </source>
</evidence>
<feature type="domain" description="L,D-TPase catalytic" evidence="8">
    <location>
        <begin position="163"/>
        <end position="281"/>
    </location>
</feature>
<accession>A0ABV9CTK8</accession>
<feature type="active site" description="Nucleophile" evidence="6">
    <location>
        <position position="258"/>
    </location>
</feature>
<name>A0ABV9CTK8_9ACTN</name>
<dbReference type="InterPro" id="IPR050979">
    <property type="entry name" value="LD-transpeptidase"/>
</dbReference>
<keyword evidence="10" id="KW-1185">Reference proteome</keyword>
<dbReference type="PANTHER" id="PTHR30582">
    <property type="entry name" value="L,D-TRANSPEPTIDASE"/>
    <property type="match status" value="1"/>
</dbReference>
<evidence type="ECO:0000256" key="3">
    <source>
        <dbReference type="ARBA" id="ARBA00022960"/>
    </source>
</evidence>
<keyword evidence="7" id="KW-1133">Transmembrane helix</keyword>
<evidence type="ECO:0000256" key="4">
    <source>
        <dbReference type="ARBA" id="ARBA00022984"/>
    </source>
</evidence>
<dbReference type="PANTHER" id="PTHR30582:SF2">
    <property type="entry name" value="L,D-TRANSPEPTIDASE YCIB-RELATED"/>
    <property type="match status" value="1"/>
</dbReference>
<comment type="caution">
    <text evidence="9">The sequence shown here is derived from an EMBL/GenBank/DDBJ whole genome shotgun (WGS) entry which is preliminary data.</text>
</comment>
<dbReference type="Proteomes" id="UP001596004">
    <property type="component" value="Unassembled WGS sequence"/>
</dbReference>
<keyword evidence="4 6" id="KW-0573">Peptidoglycan synthesis</keyword>
<dbReference type="Pfam" id="PF03734">
    <property type="entry name" value="YkuD"/>
    <property type="match status" value="1"/>
</dbReference>
<evidence type="ECO:0000256" key="1">
    <source>
        <dbReference type="ARBA" id="ARBA00004752"/>
    </source>
</evidence>
<dbReference type="Gene3D" id="2.40.440.10">
    <property type="entry name" value="L,D-transpeptidase catalytic domain-like"/>
    <property type="match status" value="1"/>
</dbReference>
<dbReference type="PROSITE" id="PS52029">
    <property type="entry name" value="LD_TPASE"/>
    <property type="match status" value="1"/>
</dbReference>
<dbReference type="InterPro" id="IPR038063">
    <property type="entry name" value="Transpep_catalytic_dom"/>
</dbReference>
<evidence type="ECO:0000256" key="6">
    <source>
        <dbReference type="PROSITE-ProRule" id="PRU01373"/>
    </source>
</evidence>
<dbReference type="EC" id="2.-.-.-" evidence="9"/>
<dbReference type="RefSeq" id="WP_380849840.1">
    <property type="nucleotide sequence ID" value="NZ_JBHSFP010000039.1"/>
</dbReference>
<sequence length="282" mass="30295">MYVRRRSTRTFVIVAAVVATVLLGLAMLVIFTNWKFDRELATPPATPTPVKPIPPAKVTAKQFAALPRSTTWTTISKAGPDPEPYAANDGHVVHPRAPKVVYAEPGGPAIAVLPTTQLDKPTWLPVVETRPGWMRVLLPSRPNGSTGWIHTGDGKTTESHSPYEVRIDLSTRRLTVHEDGRETGSWRVAIGTKQTPTPVGRTFLLAALSPSGVDYSPVILPLGAHSEKLKTFDGGPGTVGLHGWPDKSVFGQAISHGCVRLPKAALDAVTHLPPGTMIIITD</sequence>
<dbReference type="SUPFAM" id="SSF141523">
    <property type="entry name" value="L,D-transpeptidase catalytic domain-like"/>
    <property type="match status" value="1"/>
</dbReference>
<evidence type="ECO:0000259" key="8">
    <source>
        <dbReference type="PROSITE" id="PS52029"/>
    </source>
</evidence>
<keyword evidence="7" id="KW-0472">Membrane</keyword>
<keyword evidence="7" id="KW-0812">Transmembrane</keyword>
<organism evidence="9 10">
    <name type="scientific">Sphaerisporangium dianthi</name>
    <dbReference type="NCBI Taxonomy" id="1436120"/>
    <lineage>
        <taxon>Bacteria</taxon>
        <taxon>Bacillati</taxon>
        <taxon>Actinomycetota</taxon>
        <taxon>Actinomycetes</taxon>
        <taxon>Streptosporangiales</taxon>
        <taxon>Streptosporangiaceae</taxon>
        <taxon>Sphaerisporangium</taxon>
    </lineage>
</organism>
<evidence type="ECO:0000256" key="5">
    <source>
        <dbReference type="ARBA" id="ARBA00023316"/>
    </source>
</evidence>
<evidence type="ECO:0000256" key="2">
    <source>
        <dbReference type="ARBA" id="ARBA00022679"/>
    </source>
</evidence>
<protein>
    <submittedName>
        <fullName evidence="9">L,D-transpeptidase</fullName>
        <ecNumber evidence="9">2.-.-.-</ecNumber>
    </submittedName>
</protein>
<feature type="active site" description="Proton donor/acceptor" evidence="6">
    <location>
        <position position="242"/>
    </location>
</feature>
<evidence type="ECO:0000313" key="10">
    <source>
        <dbReference type="Proteomes" id="UP001596004"/>
    </source>
</evidence>
<dbReference type="GO" id="GO:0016740">
    <property type="term" value="F:transferase activity"/>
    <property type="evidence" value="ECO:0007669"/>
    <property type="project" value="UniProtKB-KW"/>
</dbReference>
<reference evidence="10" key="1">
    <citation type="journal article" date="2019" name="Int. J. Syst. Evol. Microbiol.">
        <title>The Global Catalogue of Microorganisms (GCM) 10K type strain sequencing project: providing services to taxonomists for standard genome sequencing and annotation.</title>
        <authorList>
            <consortium name="The Broad Institute Genomics Platform"/>
            <consortium name="The Broad Institute Genome Sequencing Center for Infectious Disease"/>
            <person name="Wu L."/>
            <person name="Ma J."/>
        </authorList>
    </citation>
    <scope>NUCLEOTIDE SEQUENCE [LARGE SCALE GENOMIC DNA]</scope>
    <source>
        <strain evidence="10">CGMCC 4.7132</strain>
    </source>
</reference>
<proteinExistence type="predicted"/>
<dbReference type="EMBL" id="JBHSFP010000039">
    <property type="protein sequence ID" value="MFC4536077.1"/>
    <property type="molecule type" value="Genomic_DNA"/>
</dbReference>
<dbReference type="InterPro" id="IPR005490">
    <property type="entry name" value="LD_TPept_cat_dom"/>
</dbReference>